<protein>
    <submittedName>
        <fullName evidence="2">Uncharacterized protein</fullName>
    </submittedName>
</protein>
<accession>B6VJH9</accession>
<name>B6VJH9_9NOCA</name>
<evidence type="ECO:0000313" key="2">
    <source>
        <dbReference type="EMBL" id="ACJ12435.1"/>
    </source>
</evidence>
<feature type="region of interest" description="Disordered" evidence="1">
    <location>
        <begin position="33"/>
        <end position="110"/>
    </location>
</feature>
<proteinExistence type="predicted"/>
<evidence type="ECO:0000256" key="1">
    <source>
        <dbReference type="SAM" id="MobiDB-lite"/>
    </source>
</evidence>
<dbReference type="EMBL" id="FJ418564">
    <property type="protein sequence ID" value="ACJ12435.1"/>
    <property type="molecule type" value="Genomic_DNA"/>
</dbReference>
<dbReference type="AlphaFoldDB" id="B6VJH9"/>
<feature type="compositionally biased region" description="Basic and acidic residues" evidence="1">
    <location>
        <begin position="60"/>
        <end position="73"/>
    </location>
</feature>
<organism evidence="2">
    <name type="scientific">Rhodococcus sp. T104</name>
    <dbReference type="NCBI Taxonomy" id="230533"/>
    <lineage>
        <taxon>Bacteria</taxon>
        <taxon>Bacillati</taxon>
        <taxon>Actinomycetota</taxon>
        <taxon>Actinomycetes</taxon>
        <taxon>Mycobacteriales</taxon>
        <taxon>Nocardiaceae</taxon>
        <taxon>Rhodococcus</taxon>
    </lineage>
</organism>
<sequence length="110" mass="11665">MSAAPKSQACTFISAGEGHRGRLQGKIRMVKAGNGFGPRCDAPGARPKARAMSHQRRSQRQRDSLRQPDHGADEQVVTAADAVSISTESMRGARAPASRLHCRAQAADGS</sequence>
<reference evidence="2" key="1">
    <citation type="submission" date="2008-10" db="EMBL/GenBank/DDBJ databases">
        <title>Functional identification of cinnamic acid operon in Rhodococcus sp. strain T104.</title>
        <authorList>
            <person name="Shin S."/>
            <person name="Choi K.Y."/>
            <person name="Kim E."/>
        </authorList>
    </citation>
    <scope>NUCLEOTIDE SEQUENCE</scope>
    <source>
        <strain evidence="2">T104</strain>
    </source>
</reference>
<feature type="compositionally biased region" description="Basic residues" evidence="1">
    <location>
        <begin position="47"/>
        <end position="59"/>
    </location>
</feature>